<organism evidence="3 4">
    <name type="scientific">Funneliformis geosporum</name>
    <dbReference type="NCBI Taxonomy" id="1117311"/>
    <lineage>
        <taxon>Eukaryota</taxon>
        <taxon>Fungi</taxon>
        <taxon>Fungi incertae sedis</taxon>
        <taxon>Mucoromycota</taxon>
        <taxon>Glomeromycotina</taxon>
        <taxon>Glomeromycetes</taxon>
        <taxon>Glomerales</taxon>
        <taxon>Glomeraceae</taxon>
        <taxon>Funneliformis</taxon>
    </lineage>
</organism>
<reference evidence="3" key="1">
    <citation type="submission" date="2022-08" db="EMBL/GenBank/DDBJ databases">
        <authorList>
            <person name="Kallberg Y."/>
            <person name="Tangrot J."/>
            <person name="Rosling A."/>
        </authorList>
    </citation>
    <scope>NUCLEOTIDE SEQUENCE</scope>
    <source>
        <strain evidence="3">Wild A</strain>
    </source>
</reference>
<dbReference type="EMBL" id="CAMKVN010002684">
    <property type="protein sequence ID" value="CAI2182171.1"/>
    <property type="molecule type" value="Genomic_DNA"/>
</dbReference>
<gene>
    <name evidence="3" type="ORF">FWILDA_LOCUS10448</name>
</gene>
<sequence>MTLRNPSVEDEGVANLSSNEQSSPGDQLYLYELEASLKEEHQELQDSKENSSNYNEVFGELFFNVEHNHATCPSNPNQKKENE</sequence>
<keyword evidence="1" id="KW-0175">Coiled coil</keyword>
<evidence type="ECO:0000256" key="2">
    <source>
        <dbReference type="SAM" id="MobiDB-lite"/>
    </source>
</evidence>
<evidence type="ECO:0000313" key="3">
    <source>
        <dbReference type="EMBL" id="CAI2182171.1"/>
    </source>
</evidence>
<comment type="caution">
    <text evidence="3">The sequence shown here is derived from an EMBL/GenBank/DDBJ whole genome shotgun (WGS) entry which is preliminary data.</text>
</comment>
<name>A0A9W4SUN0_9GLOM</name>
<feature type="compositionally biased region" description="Polar residues" evidence="2">
    <location>
        <begin position="15"/>
        <end position="25"/>
    </location>
</feature>
<dbReference type="AlphaFoldDB" id="A0A9W4SUN0"/>
<evidence type="ECO:0000313" key="4">
    <source>
        <dbReference type="Proteomes" id="UP001153678"/>
    </source>
</evidence>
<dbReference type="Proteomes" id="UP001153678">
    <property type="component" value="Unassembled WGS sequence"/>
</dbReference>
<proteinExistence type="predicted"/>
<protein>
    <submittedName>
        <fullName evidence="3">10433_t:CDS:1</fullName>
    </submittedName>
</protein>
<feature type="region of interest" description="Disordered" evidence="2">
    <location>
        <begin position="1"/>
        <end position="27"/>
    </location>
</feature>
<keyword evidence="4" id="KW-1185">Reference proteome</keyword>
<accession>A0A9W4SUN0</accession>
<feature type="coiled-coil region" evidence="1">
    <location>
        <begin position="30"/>
        <end position="57"/>
    </location>
</feature>
<evidence type="ECO:0000256" key="1">
    <source>
        <dbReference type="SAM" id="Coils"/>
    </source>
</evidence>